<name>A0A2H0N1T5_9BACT</name>
<gene>
    <name evidence="2" type="ORF">COV62_00060</name>
</gene>
<sequence length="178" mass="20040">MYVNIRERRFARVFIAGFLLLCVVVLGIGIGSPEEAREKAREAATETTTQKTEKPAVQEESQKEIVFDIPSLIRKNISEVKNILGKPDSEFQPTKDQQSLGILPTATYQKDGYEIQIDYLSSTGDVAEIFLAKNSNSKSELLRAGNVDENSILYSVKLQLSLRPDIAKYTGVHIYRWK</sequence>
<reference evidence="2 3" key="1">
    <citation type="submission" date="2017-09" db="EMBL/GenBank/DDBJ databases">
        <title>Depth-based differentiation of microbial function through sediment-hosted aquifers and enrichment of novel symbionts in the deep terrestrial subsurface.</title>
        <authorList>
            <person name="Probst A.J."/>
            <person name="Ladd B."/>
            <person name="Jarett J.K."/>
            <person name="Geller-Mcgrath D.E."/>
            <person name="Sieber C.M."/>
            <person name="Emerson J.B."/>
            <person name="Anantharaman K."/>
            <person name="Thomas B.C."/>
            <person name="Malmstrom R."/>
            <person name="Stieglmeier M."/>
            <person name="Klingl A."/>
            <person name="Woyke T."/>
            <person name="Ryan C.M."/>
            <person name="Banfield J.F."/>
        </authorList>
    </citation>
    <scope>NUCLEOTIDE SEQUENCE [LARGE SCALE GENOMIC DNA]</scope>
    <source>
        <strain evidence="2">CG11_big_fil_rev_8_21_14_0_20_35_11</strain>
    </source>
</reference>
<evidence type="ECO:0000313" key="3">
    <source>
        <dbReference type="Proteomes" id="UP000231139"/>
    </source>
</evidence>
<accession>A0A2H0N1T5</accession>
<feature type="region of interest" description="Disordered" evidence="1">
    <location>
        <begin position="37"/>
        <end position="57"/>
    </location>
</feature>
<evidence type="ECO:0000313" key="2">
    <source>
        <dbReference type="EMBL" id="PIR02863.1"/>
    </source>
</evidence>
<protein>
    <submittedName>
        <fullName evidence="2">Uncharacterized protein</fullName>
    </submittedName>
</protein>
<dbReference type="AlphaFoldDB" id="A0A2H0N1T5"/>
<evidence type="ECO:0000256" key="1">
    <source>
        <dbReference type="SAM" id="MobiDB-lite"/>
    </source>
</evidence>
<organism evidence="2 3">
    <name type="scientific">Candidatus Nealsonbacteria bacterium CG11_big_fil_rev_8_21_14_0_20_35_11</name>
    <dbReference type="NCBI Taxonomy" id="1974713"/>
    <lineage>
        <taxon>Bacteria</taxon>
        <taxon>Candidatus Nealsoniibacteriota</taxon>
    </lineage>
</organism>
<dbReference type="Proteomes" id="UP000231139">
    <property type="component" value="Unassembled WGS sequence"/>
</dbReference>
<dbReference type="EMBL" id="PCWK01000002">
    <property type="protein sequence ID" value="PIR02863.1"/>
    <property type="molecule type" value="Genomic_DNA"/>
</dbReference>
<comment type="caution">
    <text evidence="2">The sequence shown here is derived from an EMBL/GenBank/DDBJ whole genome shotgun (WGS) entry which is preliminary data.</text>
</comment>
<proteinExistence type="predicted"/>